<comment type="catalytic activity">
    <reaction evidence="8">
        <text>L-threonyl-[protein] + ATP = O-phospho-L-threonyl-[protein] + ADP + H(+)</text>
        <dbReference type="Rhea" id="RHEA:46608"/>
        <dbReference type="Rhea" id="RHEA-COMP:11060"/>
        <dbReference type="Rhea" id="RHEA-COMP:11605"/>
        <dbReference type="ChEBI" id="CHEBI:15378"/>
        <dbReference type="ChEBI" id="CHEBI:30013"/>
        <dbReference type="ChEBI" id="CHEBI:30616"/>
        <dbReference type="ChEBI" id="CHEBI:61977"/>
        <dbReference type="ChEBI" id="CHEBI:456216"/>
        <dbReference type="EC" id="2.7.11.22"/>
    </reaction>
</comment>
<dbReference type="GO" id="GO:0005634">
    <property type="term" value="C:nucleus"/>
    <property type="evidence" value="ECO:0007669"/>
    <property type="project" value="TreeGrafter"/>
</dbReference>
<comment type="catalytic activity">
    <reaction evidence="9">
        <text>L-seryl-[protein] + ATP = O-phospho-L-seryl-[protein] + ADP + H(+)</text>
        <dbReference type="Rhea" id="RHEA:17989"/>
        <dbReference type="Rhea" id="RHEA-COMP:9863"/>
        <dbReference type="Rhea" id="RHEA-COMP:11604"/>
        <dbReference type="ChEBI" id="CHEBI:15378"/>
        <dbReference type="ChEBI" id="CHEBI:29999"/>
        <dbReference type="ChEBI" id="CHEBI:30616"/>
        <dbReference type="ChEBI" id="CHEBI:83421"/>
        <dbReference type="ChEBI" id="CHEBI:456216"/>
        <dbReference type="EC" id="2.7.11.22"/>
    </reaction>
</comment>
<feature type="domain" description="Protein kinase" evidence="12">
    <location>
        <begin position="235"/>
        <end position="533"/>
    </location>
</feature>
<feature type="binding site" evidence="10">
    <location>
        <position position="264"/>
    </location>
    <ligand>
        <name>ATP</name>
        <dbReference type="ChEBI" id="CHEBI:30616"/>
    </ligand>
</feature>
<dbReference type="InterPro" id="IPR050108">
    <property type="entry name" value="CDK"/>
</dbReference>
<dbReference type="Gene3D" id="1.10.510.10">
    <property type="entry name" value="Transferase(Phosphotransferase) domain 1"/>
    <property type="match status" value="1"/>
</dbReference>
<keyword evidence="14" id="KW-1185">Reference proteome</keyword>
<evidence type="ECO:0000256" key="9">
    <source>
        <dbReference type="ARBA" id="ARBA00048367"/>
    </source>
</evidence>
<organism evidence="13 14">
    <name type="scientific">Onchocerca volvulus</name>
    <dbReference type="NCBI Taxonomy" id="6282"/>
    <lineage>
        <taxon>Eukaryota</taxon>
        <taxon>Metazoa</taxon>
        <taxon>Ecdysozoa</taxon>
        <taxon>Nematoda</taxon>
        <taxon>Chromadorea</taxon>
        <taxon>Rhabditida</taxon>
        <taxon>Spirurina</taxon>
        <taxon>Spiruromorpha</taxon>
        <taxon>Filarioidea</taxon>
        <taxon>Onchocercidae</taxon>
        <taxon>Onchocerca</taxon>
    </lineage>
</organism>
<dbReference type="Gene3D" id="3.30.200.20">
    <property type="entry name" value="Phosphorylase Kinase, domain 1"/>
    <property type="match status" value="1"/>
</dbReference>
<evidence type="ECO:0000313" key="13">
    <source>
        <dbReference type="EnsemblMetazoa" id="OVOC11740.1"/>
    </source>
</evidence>
<reference evidence="13" key="2">
    <citation type="submission" date="2022-06" db="UniProtKB">
        <authorList>
            <consortium name="EnsemblMetazoa"/>
        </authorList>
    </citation>
    <scope>IDENTIFICATION</scope>
</reference>
<evidence type="ECO:0000256" key="2">
    <source>
        <dbReference type="ARBA" id="ARBA00012425"/>
    </source>
</evidence>
<accession>A0A8R1XN40</accession>
<dbReference type="GO" id="GO:0005829">
    <property type="term" value="C:cytosol"/>
    <property type="evidence" value="ECO:0007669"/>
    <property type="project" value="TreeGrafter"/>
</dbReference>
<feature type="region of interest" description="Disordered" evidence="11">
    <location>
        <begin position="80"/>
        <end position="103"/>
    </location>
</feature>
<dbReference type="PROSITE" id="PS00107">
    <property type="entry name" value="PROTEIN_KINASE_ATP"/>
    <property type="match status" value="1"/>
</dbReference>
<sequence>MWSKLTSHIGLWLAHMDRDHGDTTKTQLRESCSLSVLNQQHLSIVRNSKSSDNLHRVVLHVTPPASRKSTIFFNLRRSRKREKYSKKDHRNNGNNNTDKGKFCGTTTFGSYKKHADKVQPKNDNKSPLPTITSTLRNDDMAQSWQLSNLSSSRSLFNLFRTTRSRSGTNNCIVSVYPDPCCSSSTSDPRSTLSSTEEKRSSSVIRRRRPRSAHLDPNTLVFPPREMPIQNISELYRRIEKLGEGSYAVVYKCESRNDGSIVALKEIKIHNQEGLPFTAIREASLLRALRHSNIVTLHDIVHEQNSLVFVFEYMRTDLSKYLELHSTGLEQMQVRLFLFQLLRGLAFCHDKKILHRDLKPQNLLLNDNGELKLADFGLARAKSVPSRTYSHEVVTLWFQIFIRYRPPDVLLGSTDYSTSLDLWGVGCIFAEMCTGTALFPGTKDVTDQLDRIFSIRENMQNFFPGAPDPKKWPEVLKLPHYSPNFYPPYRQLAWNEIHKSLGRLKNGQSLLSHLLQLNPTDRISANGAMMHPYFGCFPSSIHLLPPTASIYSIPKIRSLQYSTLTL</sequence>
<dbReference type="SMART" id="SM00220">
    <property type="entry name" value="S_TKc"/>
    <property type="match status" value="1"/>
</dbReference>
<proteinExistence type="inferred from homology"/>
<name>A0A8R1XN40_ONCVO</name>
<keyword evidence="3" id="KW-0723">Serine/threonine-protein kinase</keyword>
<dbReference type="Pfam" id="PF00069">
    <property type="entry name" value="Pkinase"/>
    <property type="match status" value="1"/>
</dbReference>
<dbReference type="OMA" id="RNDDMAQ"/>
<dbReference type="InterPro" id="IPR000719">
    <property type="entry name" value="Prot_kinase_dom"/>
</dbReference>
<keyword evidence="5 10" id="KW-0547">Nucleotide-binding</keyword>
<feature type="compositionally biased region" description="Low complexity" evidence="11">
    <location>
        <begin position="180"/>
        <end position="194"/>
    </location>
</feature>
<dbReference type="EnsemblMetazoa" id="OVOC11740.1">
    <property type="protein sequence ID" value="OVOC11740.1"/>
    <property type="gene ID" value="WBGene00248549"/>
</dbReference>
<comment type="similarity">
    <text evidence="1">Belongs to the protein kinase superfamily. CMGC Ser/Thr protein kinase family. CDC2/CDKX subfamily.</text>
</comment>
<dbReference type="FunFam" id="1.10.510.10:FF:000624">
    <property type="entry name" value="Mitogen-activated protein kinase"/>
    <property type="match status" value="1"/>
</dbReference>
<feature type="region of interest" description="Disordered" evidence="11">
    <location>
        <begin position="114"/>
        <end position="133"/>
    </location>
</feature>
<dbReference type="AlphaFoldDB" id="A0A8R1XN40"/>
<evidence type="ECO:0000256" key="10">
    <source>
        <dbReference type="PROSITE-ProRule" id="PRU10141"/>
    </source>
</evidence>
<dbReference type="PROSITE" id="PS00108">
    <property type="entry name" value="PROTEIN_KINASE_ST"/>
    <property type="match status" value="1"/>
</dbReference>
<evidence type="ECO:0000313" key="14">
    <source>
        <dbReference type="Proteomes" id="UP000024404"/>
    </source>
</evidence>
<evidence type="ECO:0000256" key="1">
    <source>
        <dbReference type="ARBA" id="ARBA00006485"/>
    </source>
</evidence>
<dbReference type="EC" id="2.7.11.22" evidence="2"/>
<dbReference type="GO" id="GO:0004693">
    <property type="term" value="F:cyclin-dependent protein serine/threonine kinase activity"/>
    <property type="evidence" value="ECO:0007669"/>
    <property type="project" value="UniProtKB-EC"/>
</dbReference>
<evidence type="ECO:0000256" key="5">
    <source>
        <dbReference type="ARBA" id="ARBA00022741"/>
    </source>
</evidence>
<evidence type="ECO:0000256" key="3">
    <source>
        <dbReference type="ARBA" id="ARBA00022527"/>
    </source>
</evidence>
<dbReference type="InterPro" id="IPR011009">
    <property type="entry name" value="Kinase-like_dom_sf"/>
</dbReference>
<reference evidence="14" key="1">
    <citation type="submission" date="2013-10" db="EMBL/GenBank/DDBJ databases">
        <title>Genome sequencing of Onchocerca volvulus.</title>
        <authorList>
            <person name="Cotton J."/>
            <person name="Tsai J."/>
            <person name="Stanley E."/>
            <person name="Tracey A."/>
            <person name="Holroyd N."/>
            <person name="Lustigman S."/>
            <person name="Berriman M."/>
        </authorList>
    </citation>
    <scope>NUCLEOTIDE SEQUENCE</scope>
</reference>
<dbReference type="InterPro" id="IPR017441">
    <property type="entry name" value="Protein_kinase_ATP_BS"/>
</dbReference>
<dbReference type="GO" id="GO:0030332">
    <property type="term" value="F:cyclin binding"/>
    <property type="evidence" value="ECO:0007669"/>
    <property type="project" value="TreeGrafter"/>
</dbReference>
<keyword evidence="7 10" id="KW-0067">ATP-binding</keyword>
<dbReference type="Proteomes" id="UP000024404">
    <property type="component" value="Unassembled WGS sequence"/>
</dbReference>
<dbReference type="InterPro" id="IPR008271">
    <property type="entry name" value="Ser/Thr_kinase_AS"/>
</dbReference>
<evidence type="ECO:0000256" key="7">
    <source>
        <dbReference type="ARBA" id="ARBA00022840"/>
    </source>
</evidence>
<evidence type="ECO:0000256" key="6">
    <source>
        <dbReference type="ARBA" id="ARBA00022777"/>
    </source>
</evidence>
<dbReference type="SUPFAM" id="SSF56112">
    <property type="entry name" value="Protein kinase-like (PK-like)"/>
    <property type="match status" value="1"/>
</dbReference>
<feature type="region of interest" description="Disordered" evidence="11">
    <location>
        <begin position="180"/>
        <end position="217"/>
    </location>
</feature>
<evidence type="ECO:0000256" key="8">
    <source>
        <dbReference type="ARBA" id="ARBA00047811"/>
    </source>
</evidence>
<dbReference type="EMBL" id="CMVM020000007">
    <property type="status" value="NOT_ANNOTATED_CDS"/>
    <property type="molecule type" value="Genomic_DNA"/>
</dbReference>
<evidence type="ECO:0000256" key="11">
    <source>
        <dbReference type="SAM" id="MobiDB-lite"/>
    </source>
</evidence>
<dbReference type="GO" id="GO:0005524">
    <property type="term" value="F:ATP binding"/>
    <property type="evidence" value="ECO:0007669"/>
    <property type="project" value="UniProtKB-UniRule"/>
</dbReference>
<dbReference type="PROSITE" id="PS50011">
    <property type="entry name" value="PROTEIN_KINASE_DOM"/>
    <property type="match status" value="1"/>
</dbReference>
<dbReference type="FunFam" id="3.30.200.20:FF:000124">
    <property type="entry name" value="Cyclin-dependent kinase 4"/>
    <property type="match status" value="1"/>
</dbReference>
<dbReference type="PANTHER" id="PTHR24056:SF189">
    <property type="entry name" value="PROTEIN KINASE DOMAIN-CONTAINING PROTEIN"/>
    <property type="match status" value="1"/>
</dbReference>
<keyword evidence="4" id="KW-0808">Transferase</keyword>
<protein>
    <recommendedName>
        <fullName evidence="2">cyclin-dependent kinase</fullName>
        <ecNumber evidence="2">2.7.11.22</ecNumber>
    </recommendedName>
</protein>
<feature type="compositionally biased region" description="Basic residues" evidence="11">
    <location>
        <begin position="80"/>
        <end position="89"/>
    </location>
</feature>
<evidence type="ECO:0000259" key="12">
    <source>
        <dbReference type="PROSITE" id="PS50011"/>
    </source>
</evidence>
<evidence type="ECO:0000256" key="4">
    <source>
        <dbReference type="ARBA" id="ARBA00022679"/>
    </source>
</evidence>
<keyword evidence="6" id="KW-0418">Kinase</keyword>
<dbReference type="PANTHER" id="PTHR24056">
    <property type="entry name" value="CELL DIVISION PROTEIN KINASE"/>
    <property type="match status" value="1"/>
</dbReference>